<dbReference type="Gene3D" id="3.30.70.270">
    <property type="match status" value="1"/>
</dbReference>
<dbReference type="AlphaFoldDB" id="A0A2K9NGC5"/>
<gene>
    <name evidence="5" type="ORF">C0V82_01575</name>
</gene>
<sequence length="332" mass="36296">MQTDLLGKVSETLGSARTVEQLTRPLLELLELVTGLESTYLTHIDTGAGMQTILFSRNSRTMQIPEGLSVPWDDTLCKRALEEGRSYTEDVAACWGDSEAARALGIQTYASTPVYMGSENLYGTLCAASSDRQPLTPQGKQALSLFSTLIGQQLERERLLADLQKANAALETESATDALTGLPNRRCTLAELDRLFALGRRTGQRVLVVFIDLDGFKKINDTHGHDAGDVFLVEVGRRLSKGLRAGDMLGRLGGDEFVVIGLTAPSDGDNDEAPRRRLSPLVQGRYDLGEVVIDYPGASFGVVHADPHQSNPDEALREADARMYENKRSRRS</sequence>
<evidence type="ECO:0000256" key="3">
    <source>
        <dbReference type="SAM" id="MobiDB-lite"/>
    </source>
</evidence>
<dbReference type="KEGG" id="ncb:C0V82_01575"/>
<dbReference type="PANTHER" id="PTHR45138:SF9">
    <property type="entry name" value="DIGUANYLATE CYCLASE DGCM-RELATED"/>
    <property type="match status" value="1"/>
</dbReference>
<dbReference type="SUPFAM" id="SSF55781">
    <property type="entry name" value="GAF domain-like"/>
    <property type="match status" value="1"/>
</dbReference>
<dbReference type="Pfam" id="PF00990">
    <property type="entry name" value="GGDEF"/>
    <property type="match status" value="1"/>
</dbReference>
<evidence type="ECO:0000313" key="5">
    <source>
        <dbReference type="EMBL" id="AUN31586.1"/>
    </source>
</evidence>
<dbReference type="EMBL" id="CP025611">
    <property type="protein sequence ID" value="AUN31586.1"/>
    <property type="molecule type" value="Genomic_DNA"/>
</dbReference>
<dbReference type="EC" id="2.7.7.65" evidence="1"/>
<dbReference type="GO" id="GO:0005886">
    <property type="term" value="C:plasma membrane"/>
    <property type="evidence" value="ECO:0007669"/>
    <property type="project" value="TreeGrafter"/>
</dbReference>
<organism evidence="5 6">
    <name type="scientific">Niveispirillum cyanobacteriorum</name>
    <dbReference type="NCBI Taxonomy" id="1612173"/>
    <lineage>
        <taxon>Bacteria</taxon>
        <taxon>Pseudomonadati</taxon>
        <taxon>Pseudomonadota</taxon>
        <taxon>Alphaproteobacteria</taxon>
        <taxon>Rhodospirillales</taxon>
        <taxon>Azospirillaceae</taxon>
        <taxon>Niveispirillum</taxon>
    </lineage>
</organism>
<dbReference type="InterPro" id="IPR029016">
    <property type="entry name" value="GAF-like_dom_sf"/>
</dbReference>
<dbReference type="InterPro" id="IPR000160">
    <property type="entry name" value="GGDEF_dom"/>
</dbReference>
<dbReference type="Gene3D" id="3.30.450.40">
    <property type="match status" value="1"/>
</dbReference>
<dbReference type="InterPro" id="IPR003018">
    <property type="entry name" value="GAF"/>
</dbReference>
<feature type="region of interest" description="Disordered" evidence="3">
    <location>
        <begin position="304"/>
        <end position="332"/>
    </location>
</feature>
<dbReference type="Proteomes" id="UP000234752">
    <property type="component" value="Chromosome eg_1"/>
</dbReference>
<dbReference type="SUPFAM" id="SSF55073">
    <property type="entry name" value="Nucleotide cyclase"/>
    <property type="match status" value="1"/>
</dbReference>
<reference evidence="5 6" key="1">
    <citation type="submission" date="2017-12" db="EMBL/GenBank/DDBJ databases">
        <title>Genomes of bacteria within cyanobacterial aggregates.</title>
        <authorList>
            <person name="Cai H."/>
        </authorList>
    </citation>
    <scope>NUCLEOTIDE SEQUENCE [LARGE SCALE GENOMIC DNA]</scope>
    <source>
        <strain evidence="5 6">TH16</strain>
    </source>
</reference>
<proteinExistence type="predicted"/>
<dbReference type="CDD" id="cd01949">
    <property type="entry name" value="GGDEF"/>
    <property type="match status" value="1"/>
</dbReference>
<dbReference type="GO" id="GO:0052621">
    <property type="term" value="F:diguanylate cyclase activity"/>
    <property type="evidence" value="ECO:0007669"/>
    <property type="project" value="UniProtKB-EC"/>
</dbReference>
<feature type="domain" description="GGDEF" evidence="4">
    <location>
        <begin position="204"/>
        <end position="332"/>
    </location>
</feature>
<dbReference type="GO" id="GO:1902201">
    <property type="term" value="P:negative regulation of bacterial-type flagellum-dependent cell motility"/>
    <property type="evidence" value="ECO:0007669"/>
    <property type="project" value="TreeGrafter"/>
</dbReference>
<dbReference type="OrthoDB" id="9812260at2"/>
<dbReference type="PROSITE" id="PS50887">
    <property type="entry name" value="GGDEF"/>
    <property type="match status" value="1"/>
</dbReference>
<dbReference type="PANTHER" id="PTHR45138">
    <property type="entry name" value="REGULATORY COMPONENTS OF SENSORY TRANSDUCTION SYSTEM"/>
    <property type="match status" value="1"/>
</dbReference>
<comment type="catalytic activity">
    <reaction evidence="2">
        <text>2 GTP = 3',3'-c-di-GMP + 2 diphosphate</text>
        <dbReference type="Rhea" id="RHEA:24898"/>
        <dbReference type="ChEBI" id="CHEBI:33019"/>
        <dbReference type="ChEBI" id="CHEBI:37565"/>
        <dbReference type="ChEBI" id="CHEBI:58805"/>
        <dbReference type="EC" id="2.7.7.65"/>
    </reaction>
</comment>
<evidence type="ECO:0000313" key="6">
    <source>
        <dbReference type="Proteomes" id="UP000234752"/>
    </source>
</evidence>
<dbReference type="InterPro" id="IPR050469">
    <property type="entry name" value="Diguanylate_Cyclase"/>
</dbReference>
<dbReference type="Pfam" id="PF13185">
    <property type="entry name" value="GAF_2"/>
    <property type="match status" value="1"/>
</dbReference>
<dbReference type="InterPro" id="IPR029787">
    <property type="entry name" value="Nucleotide_cyclase"/>
</dbReference>
<keyword evidence="6" id="KW-1185">Reference proteome</keyword>
<feature type="compositionally biased region" description="Basic and acidic residues" evidence="3">
    <location>
        <begin position="314"/>
        <end position="332"/>
    </location>
</feature>
<dbReference type="SMART" id="SM00267">
    <property type="entry name" value="GGDEF"/>
    <property type="match status" value="1"/>
</dbReference>
<evidence type="ECO:0000256" key="2">
    <source>
        <dbReference type="ARBA" id="ARBA00034247"/>
    </source>
</evidence>
<evidence type="ECO:0000256" key="1">
    <source>
        <dbReference type="ARBA" id="ARBA00012528"/>
    </source>
</evidence>
<dbReference type="GO" id="GO:0043709">
    <property type="term" value="P:cell adhesion involved in single-species biofilm formation"/>
    <property type="evidence" value="ECO:0007669"/>
    <property type="project" value="TreeGrafter"/>
</dbReference>
<dbReference type="InterPro" id="IPR043128">
    <property type="entry name" value="Rev_trsase/Diguanyl_cyclase"/>
</dbReference>
<dbReference type="NCBIfam" id="TIGR00254">
    <property type="entry name" value="GGDEF"/>
    <property type="match status" value="1"/>
</dbReference>
<evidence type="ECO:0000259" key="4">
    <source>
        <dbReference type="PROSITE" id="PS50887"/>
    </source>
</evidence>
<protein>
    <recommendedName>
        <fullName evidence="1">diguanylate cyclase</fullName>
        <ecNumber evidence="1">2.7.7.65</ecNumber>
    </recommendedName>
</protein>
<accession>A0A2K9NGC5</accession>
<name>A0A2K9NGC5_9PROT</name>
<dbReference type="SMART" id="SM00065">
    <property type="entry name" value="GAF"/>
    <property type="match status" value="1"/>
</dbReference>